<accession>A0A1Y1VIS8</accession>
<dbReference type="GO" id="GO:0005525">
    <property type="term" value="F:GTP binding"/>
    <property type="evidence" value="ECO:0007669"/>
    <property type="project" value="UniProtKB-KW"/>
</dbReference>
<feature type="region of interest" description="Disordered" evidence="11">
    <location>
        <begin position="408"/>
        <end position="438"/>
    </location>
</feature>
<feature type="domain" description="mRNA capping enzyme adenylation" evidence="12">
    <location>
        <begin position="38"/>
        <end position="233"/>
    </location>
</feature>
<evidence type="ECO:0000259" key="13">
    <source>
        <dbReference type="Pfam" id="PF03919"/>
    </source>
</evidence>
<evidence type="ECO:0000256" key="4">
    <source>
        <dbReference type="ARBA" id="ARBA00022679"/>
    </source>
</evidence>
<evidence type="ECO:0000256" key="8">
    <source>
        <dbReference type="ARBA" id="ARBA00023134"/>
    </source>
</evidence>
<comment type="subcellular location">
    <subcellularLocation>
        <location evidence="1">Nucleus</location>
    </subcellularLocation>
</comment>
<dbReference type="InterPro" id="IPR013846">
    <property type="entry name" value="mRNA_cap_enzyme_C"/>
</dbReference>
<dbReference type="CDD" id="cd07895">
    <property type="entry name" value="Adenylation_mRNA_capping"/>
    <property type="match status" value="1"/>
</dbReference>
<dbReference type="InterPro" id="IPR051029">
    <property type="entry name" value="mRNA_Capping_Enz/RNA_Phosphat"/>
</dbReference>
<comment type="catalytic activity">
    <reaction evidence="10">
        <text>a 5'-end diphospho-ribonucleoside in mRNA + GTP + H(+) = a 5'-end (5'-triphosphoguanosine)-ribonucleoside in mRNA + diphosphate</text>
        <dbReference type="Rhea" id="RHEA:67012"/>
        <dbReference type="Rhea" id="RHEA-COMP:17165"/>
        <dbReference type="Rhea" id="RHEA-COMP:17166"/>
        <dbReference type="ChEBI" id="CHEBI:15378"/>
        <dbReference type="ChEBI" id="CHEBI:33019"/>
        <dbReference type="ChEBI" id="CHEBI:37565"/>
        <dbReference type="ChEBI" id="CHEBI:167616"/>
        <dbReference type="ChEBI" id="CHEBI:167617"/>
        <dbReference type="EC" id="2.7.7.50"/>
    </reaction>
    <physiologicalReaction direction="left-to-right" evidence="10">
        <dbReference type="Rhea" id="RHEA:67013"/>
    </physiologicalReaction>
</comment>
<dbReference type="InterPro" id="IPR012340">
    <property type="entry name" value="NA-bd_OB-fold"/>
</dbReference>
<evidence type="ECO:0000256" key="3">
    <source>
        <dbReference type="ARBA" id="ARBA00022664"/>
    </source>
</evidence>
<dbReference type="GO" id="GO:0004484">
    <property type="term" value="F:mRNA guanylyltransferase activity"/>
    <property type="evidence" value="ECO:0007669"/>
    <property type="project" value="UniProtKB-EC"/>
</dbReference>
<keyword evidence="8" id="KW-0342">GTP-binding</keyword>
<dbReference type="GO" id="GO:0005634">
    <property type="term" value="C:nucleus"/>
    <property type="evidence" value="ECO:0007669"/>
    <property type="project" value="UniProtKB-SubCell"/>
</dbReference>
<evidence type="ECO:0000313" key="15">
    <source>
        <dbReference type="Proteomes" id="UP000193719"/>
    </source>
</evidence>
<keyword evidence="7" id="KW-0506">mRNA capping</keyword>
<keyword evidence="15" id="KW-1185">Reference proteome</keyword>
<evidence type="ECO:0000256" key="11">
    <source>
        <dbReference type="SAM" id="MobiDB-lite"/>
    </source>
</evidence>
<dbReference type="Pfam" id="PF03919">
    <property type="entry name" value="mRNA_cap_C"/>
    <property type="match status" value="1"/>
</dbReference>
<keyword evidence="6" id="KW-0547">Nucleotide-binding</keyword>
<evidence type="ECO:0000313" key="14">
    <source>
        <dbReference type="EMBL" id="ORX56002.1"/>
    </source>
</evidence>
<dbReference type="OrthoDB" id="200924at2759"/>
<dbReference type="EMBL" id="MCFH01000008">
    <property type="protein sequence ID" value="ORX56002.1"/>
    <property type="molecule type" value="Genomic_DNA"/>
</dbReference>
<dbReference type="PANTHER" id="PTHR10367:SF17">
    <property type="entry name" value="MRNA-CAPPING ENZYME"/>
    <property type="match status" value="1"/>
</dbReference>
<dbReference type="Gene3D" id="2.40.50.140">
    <property type="entry name" value="Nucleic acid-binding proteins"/>
    <property type="match status" value="1"/>
</dbReference>
<evidence type="ECO:0000256" key="10">
    <source>
        <dbReference type="ARBA" id="ARBA00044624"/>
    </source>
</evidence>
<proteinExistence type="predicted"/>
<dbReference type="GO" id="GO:0005524">
    <property type="term" value="F:ATP binding"/>
    <property type="evidence" value="ECO:0007669"/>
    <property type="project" value="InterPro"/>
</dbReference>
<dbReference type="GO" id="GO:0006370">
    <property type="term" value="P:7-methylguanosine mRNA capping"/>
    <property type="evidence" value="ECO:0007669"/>
    <property type="project" value="UniProtKB-KW"/>
</dbReference>
<dbReference type="InterPro" id="IPR001339">
    <property type="entry name" value="mRNA_cap_enzyme_adenylation"/>
</dbReference>
<keyword evidence="3" id="KW-0507">mRNA processing</keyword>
<evidence type="ECO:0000256" key="9">
    <source>
        <dbReference type="ARBA" id="ARBA00023242"/>
    </source>
</evidence>
<dbReference type="SUPFAM" id="SSF56091">
    <property type="entry name" value="DNA ligase/mRNA capping enzyme, catalytic domain"/>
    <property type="match status" value="1"/>
</dbReference>
<name>A0A1Y1VIS8_9FUNG</name>
<evidence type="ECO:0000256" key="7">
    <source>
        <dbReference type="ARBA" id="ARBA00023042"/>
    </source>
</evidence>
<dbReference type="Proteomes" id="UP000193719">
    <property type="component" value="Unassembled WGS sequence"/>
</dbReference>
<dbReference type="GO" id="GO:0099122">
    <property type="term" value="F:RNA polymerase II C-terminal domain binding"/>
    <property type="evidence" value="ECO:0007669"/>
    <property type="project" value="EnsemblFungi"/>
</dbReference>
<dbReference type="AlphaFoldDB" id="A0A1Y1VIS8"/>
<sequence>MVLPDIPGILLNPAIERVKIRHVADLMKVKHNRFPGAQPVSFSNEHFSELENENYFVSEKADGVRCLLFVCKNIEQNKMEAFLIDRKNKYKYVENLWFPVPNDNTFTHFHNDTIIDGELVLDELENGKGKLRFLIFDLVVYDGEYLAGREYSKRLGYLQNYILSPYKKYLQYNKEYAENVPFTVELKKLHLSYRMNDVFEEQKLLKHKSDGLIFTSESSPYISGNCNKMLKWKPIKENSIDFKVHYIEEEHKFTLNIWGNGKTHFYFADLNIDDPNMQKEWEENPPEGKIIECYFENECWHFMRFRDDKENANHETTVKKIIKSIRDNVERDELLQHTQIIRNNWKQREIDKRHGVHQPQARTQPQQSRSQQYNHYYQNQQTNKTNINNNRQNNEINKNNIYSEMLENEINKDEGNSRKRNINNPKVENERNIKKSRY</sequence>
<feature type="compositionally biased region" description="Basic and acidic residues" evidence="11">
    <location>
        <begin position="427"/>
        <end position="438"/>
    </location>
</feature>
<evidence type="ECO:0000256" key="2">
    <source>
        <dbReference type="ARBA" id="ARBA00012475"/>
    </source>
</evidence>
<dbReference type="Pfam" id="PF01331">
    <property type="entry name" value="mRNA_cap_enzyme"/>
    <property type="match status" value="1"/>
</dbReference>
<dbReference type="Gene3D" id="3.30.470.30">
    <property type="entry name" value="DNA ligase/mRNA capping enzyme"/>
    <property type="match status" value="1"/>
</dbReference>
<feature type="domain" description="mRNA capping enzyme C-terminal" evidence="13">
    <location>
        <begin position="237"/>
        <end position="335"/>
    </location>
</feature>
<gene>
    <name evidence="14" type="ORF">BCR36DRAFT_581172</name>
</gene>
<evidence type="ECO:0000256" key="1">
    <source>
        <dbReference type="ARBA" id="ARBA00004123"/>
    </source>
</evidence>
<reference evidence="14 15" key="1">
    <citation type="submission" date="2016-08" db="EMBL/GenBank/DDBJ databases">
        <title>Genomes of anaerobic fungi encode conserved fungal cellulosomes for biomass hydrolysis.</title>
        <authorList>
            <consortium name="DOE Joint Genome Institute"/>
            <person name="Haitjema C.H."/>
            <person name="Gilmore S.P."/>
            <person name="Henske J.K."/>
            <person name="Solomon K.V."/>
            <person name="De Groot R."/>
            <person name="Kuo A."/>
            <person name="Mondo S.J."/>
            <person name="Salamov A.A."/>
            <person name="Labutti K."/>
            <person name="Zhao Z."/>
            <person name="Chiniquy J."/>
            <person name="Barry K."/>
            <person name="Brewer H.M."/>
            <person name="Purvine S.O."/>
            <person name="Wright A.T."/>
            <person name="Boxma B."/>
            <person name="Van Alen T."/>
            <person name="Hackstein J.H."/>
            <person name="Baker S.E."/>
            <person name="Grigoriev I.V."/>
            <person name="O'Malley M.A."/>
        </authorList>
    </citation>
    <scope>NUCLEOTIDE SEQUENCE [LARGE SCALE GENOMIC DNA]</scope>
    <source>
        <strain evidence="15">finn</strain>
    </source>
</reference>
<dbReference type="STRING" id="1754191.A0A1Y1VIS8"/>
<organism evidence="14 15">
    <name type="scientific">Piromyces finnis</name>
    <dbReference type="NCBI Taxonomy" id="1754191"/>
    <lineage>
        <taxon>Eukaryota</taxon>
        <taxon>Fungi</taxon>
        <taxon>Fungi incertae sedis</taxon>
        <taxon>Chytridiomycota</taxon>
        <taxon>Chytridiomycota incertae sedis</taxon>
        <taxon>Neocallimastigomycetes</taxon>
        <taxon>Neocallimastigales</taxon>
        <taxon>Neocallimastigaceae</taxon>
        <taxon>Piromyces</taxon>
    </lineage>
</organism>
<dbReference type="EC" id="2.7.7.50" evidence="2"/>
<protein>
    <recommendedName>
        <fullName evidence="2">mRNA guanylyltransferase</fullName>
        <ecNumber evidence="2">2.7.7.50</ecNumber>
    </recommendedName>
</protein>
<keyword evidence="5" id="KW-0548">Nucleotidyltransferase</keyword>
<evidence type="ECO:0000256" key="5">
    <source>
        <dbReference type="ARBA" id="ARBA00022695"/>
    </source>
</evidence>
<keyword evidence="4" id="KW-0808">Transferase</keyword>
<reference evidence="14 15" key="2">
    <citation type="submission" date="2016-08" db="EMBL/GenBank/DDBJ databases">
        <title>Pervasive Adenine N6-methylation of Active Genes in Fungi.</title>
        <authorList>
            <consortium name="DOE Joint Genome Institute"/>
            <person name="Mondo S.J."/>
            <person name="Dannebaum R.O."/>
            <person name="Kuo R.C."/>
            <person name="Labutti K."/>
            <person name="Haridas S."/>
            <person name="Kuo A."/>
            <person name="Salamov A."/>
            <person name="Ahrendt S.R."/>
            <person name="Lipzen A."/>
            <person name="Sullivan W."/>
            <person name="Andreopoulos W.B."/>
            <person name="Clum A."/>
            <person name="Lindquist E."/>
            <person name="Daum C."/>
            <person name="Ramamoorthy G.K."/>
            <person name="Gryganskyi A."/>
            <person name="Culley D."/>
            <person name="Magnuson J.K."/>
            <person name="James T.Y."/>
            <person name="O'Malley M.A."/>
            <person name="Stajich J.E."/>
            <person name="Spatafora J.W."/>
            <person name="Visel A."/>
            <person name="Grigoriev I.V."/>
        </authorList>
    </citation>
    <scope>NUCLEOTIDE SEQUENCE [LARGE SCALE GENOMIC DNA]</scope>
    <source>
        <strain evidence="15">finn</strain>
    </source>
</reference>
<evidence type="ECO:0000256" key="6">
    <source>
        <dbReference type="ARBA" id="ARBA00022741"/>
    </source>
</evidence>
<dbReference type="PANTHER" id="PTHR10367">
    <property type="entry name" value="MRNA-CAPPING ENZYME"/>
    <property type="match status" value="1"/>
</dbReference>
<comment type="caution">
    <text evidence="14">The sequence shown here is derived from an EMBL/GenBank/DDBJ whole genome shotgun (WGS) entry which is preliminary data.</text>
</comment>
<evidence type="ECO:0000259" key="12">
    <source>
        <dbReference type="Pfam" id="PF01331"/>
    </source>
</evidence>
<keyword evidence="9" id="KW-0539">Nucleus</keyword>
<dbReference type="SUPFAM" id="SSF50249">
    <property type="entry name" value="Nucleic acid-binding proteins"/>
    <property type="match status" value="1"/>
</dbReference>
<feature type="region of interest" description="Disordered" evidence="11">
    <location>
        <begin position="346"/>
        <end position="372"/>
    </location>
</feature>